<evidence type="ECO:0000256" key="3">
    <source>
        <dbReference type="ARBA" id="ARBA00022448"/>
    </source>
</evidence>
<keyword evidence="5 8" id="KW-0812">Transmembrane</keyword>
<keyword evidence="3" id="KW-0813">Transport</keyword>
<protein>
    <recommendedName>
        <fullName evidence="8">Probable membrane transporter protein</fullName>
    </recommendedName>
</protein>
<dbReference type="RefSeq" id="WP_185763332.1">
    <property type="nucleotide sequence ID" value="NZ_RIBP01000001.1"/>
</dbReference>
<organism evidence="9 10">
    <name type="scientific">Niallia circulans</name>
    <name type="common">Bacillus circulans</name>
    <dbReference type="NCBI Taxonomy" id="1397"/>
    <lineage>
        <taxon>Bacteria</taxon>
        <taxon>Bacillati</taxon>
        <taxon>Bacillota</taxon>
        <taxon>Bacilli</taxon>
        <taxon>Bacillales</taxon>
        <taxon>Bacillaceae</taxon>
        <taxon>Niallia</taxon>
    </lineage>
</organism>
<evidence type="ECO:0000256" key="4">
    <source>
        <dbReference type="ARBA" id="ARBA00022475"/>
    </source>
</evidence>
<reference evidence="10" key="1">
    <citation type="submission" date="2018-10" db="EMBL/GenBank/DDBJ databases">
        <title>FDA dAtabase for Regulatory Grade micrObial Sequences (FDA-ARGOS): Supporting development and validation of Infectious Disease Dx tests.</title>
        <authorList>
            <person name="Minogue T."/>
            <person name="Wolcott M."/>
            <person name="Wasieloski L."/>
            <person name="Aguilar W."/>
            <person name="Moore D."/>
            <person name="Tallon L."/>
            <person name="Sadzewicz L."/>
            <person name="Sengamalay N."/>
            <person name="Ott S."/>
            <person name="Godinez A."/>
            <person name="Nagaraj S."/>
            <person name="Vavikolanu K."/>
            <person name="Vyas G."/>
            <person name="Nadendla S."/>
            <person name="George J."/>
            <person name="Sichtig H."/>
        </authorList>
    </citation>
    <scope>NUCLEOTIDE SEQUENCE [LARGE SCALE GENOMIC DNA]</scope>
    <source>
        <strain evidence="10">FDAARGOS_343</strain>
    </source>
</reference>
<evidence type="ECO:0000256" key="6">
    <source>
        <dbReference type="ARBA" id="ARBA00022989"/>
    </source>
</evidence>
<feature type="transmembrane region" description="Helical" evidence="8">
    <location>
        <begin position="102"/>
        <end position="120"/>
    </location>
</feature>
<evidence type="ECO:0000256" key="1">
    <source>
        <dbReference type="ARBA" id="ARBA00004651"/>
    </source>
</evidence>
<feature type="transmembrane region" description="Helical" evidence="8">
    <location>
        <begin position="206"/>
        <end position="225"/>
    </location>
</feature>
<feature type="transmembrane region" description="Helical" evidence="8">
    <location>
        <begin position="7"/>
        <end position="34"/>
    </location>
</feature>
<evidence type="ECO:0000256" key="8">
    <source>
        <dbReference type="RuleBase" id="RU363041"/>
    </source>
</evidence>
<feature type="transmembrane region" description="Helical" evidence="8">
    <location>
        <begin position="77"/>
        <end position="95"/>
    </location>
</feature>
<feature type="transmembrane region" description="Helical" evidence="8">
    <location>
        <begin position="183"/>
        <end position="200"/>
    </location>
</feature>
<dbReference type="GO" id="GO:0005886">
    <property type="term" value="C:plasma membrane"/>
    <property type="evidence" value="ECO:0007669"/>
    <property type="project" value="UniProtKB-SubCell"/>
</dbReference>
<name>A0A553SSD6_NIACI</name>
<dbReference type="InterPro" id="IPR052017">
    <property type="entry name" value="TSUP"/>
</dbReference>
<keyword evidence="7 8" id="KW-0472">Membrane</keyword>
<comment type="caution">
    <text evidence="9">The sequence shown here is derived from an EMBL/GenBank/DDBJ whole genome shotgun (WGS) entry which is preliminary data.</text>
</comment>
<evidence type="ECO:0000313" key="9">
    <source>
        <dbReference type="EMBL" id="TRZ39910.1"/>
    </source>
</evidence>
<keyword evidence="6 8" id="KW-1133">Transmembrane helix</keyword>
<keyword evidence="4 8" id="KW-1003">Cell membrane</keyword>
<dbReference type="AlphaFoldDB" id="A0A553SSD6"/>
<feature type="transmembrane region" description="Helical" evidence="8">
    <location>
        <begin position="232"/>
        <end position="250"/>
    </location>
</feature>
<evidence type="ECO:0000313" key="10">
    <source>
        <dbReference type="Proteomes" id="UP000319837"/>
    </source>
</evidence>
<dbReference type="EMBL" id="RIBP01000001">
    <property type="protein sequence ID" value="TRZ39910.1"/>
    <property type="molecule type" value="Genomic_DNA"/>
</dbReference>
<comment type="similarity">
    <text evidence="2 8">Belongs to the 4-toluene sulfonate uptake permease (TSUP) (TC 2.A.102) family.</text>
</comment>
<gene>
    <name evidence="9" type="ORF">CEQ21_02900</name>
</gene>
<feature type="transmembrane region" description="Helical" evidence="8">
    <location>
        <begin position="140"/>
        <end position="171"/>
    </location>
</feature>
<dbReference type="PANTHER" id="PTHR30269:SF0">
    <property type="entry name" value="MEMBRANE TRANSPORTER PROTEIN YFCA-RELATED"/>
    <property type="match status" value="1"/>
</dbReference>
<dbReference type="InterPro" id="IPR002781">
    <property type="entry name" value="TM_pro_TauE-like"/>
</dbReference>
<evidence type="ECO:0000256" key="5">
    <source>
        <dbReference type="ARBA" id="ARBA00022692"/>
    </source>
</evidence>
<dbReference type="Pfam" id="PF01925">
    <property type="entry name" value="TauE"/>
    <property type="match status" value="1"/>
</dbReference>
<evidence type="ECO:0000256" key="7">
    <source>
        <dbReference type="ARBA" id="ARBA00023136"/>
    </source>
</evidence>
<dbReference type="Proteomes" id="UP000319837">
    <property type="component" value="Unassembled WGS sequence"/>
</dbReference>
<sequence length="254" mass="27459">MFDIDPSLLIILIVFGFLAAFIDSVVGGGGLIALPALLFTGMNPAAAVATNKLASTIGSLTSTYMFYRSGKLDLKSVYKLFPLTFIGSMLGAWCVHLMDPQMLKPLMLVMLAAVAIYTIFKKDWGSISSPKSLSPRHYIMFLAAIFAIGFYDGFLGPGTGSFLIFAFLLIGFDFLKAAGNAKFLNFGSNIAGLLMFMFLGQVNYTYGLIMGVAQLAGAICGSRFAIKKGSSFVRVLFIAVTCLLLVKNIYDYIQ</sequence>
<comment type="subcellular location">
    <subcellularLocation>
        <location evidence="1 8">Cell membrane</location>
        <topology evidence="1 8">Multi-pass membrane protein</topology>
    </subcellularLocation>
</comment>
<accession>A0A553SSD6</accession>
<evidence type="ECO:0000256" key="2">
    <source>
        <dbReference type="ARBA" id="ARBA00009142"/>
    </source>
</evidence>
<proteinExistence type="inferred from homology"/>
<dbReference type="PANTHER" id="PTHR30269">
    <property type="entry name" value="TRANSMEMBRANE PROTEIN YFCA"/>
    <property type="match status" value="1"/>
</dbReference>